<evidence type="ECO:0000313" key="3">
    <source>
        <dbReference type="Proteomes" id="UP000630952"/>
    </source>
</evidence>
<sequence>MLNIRTERLILRNFRETDGPALYSYLHNPRSSCFFSLRLSDEVAASAEAKKRSTDNNYIAVCLKANDELIGDLFAMPEEDALSVGWNFNPNFAGQGYAFEAAHALFTYLFDERHARRLYAYVEDTNQPSQRLCQKLGMRLEGTFVEFVSFMKNEYGQPVYENTMQYALLRREWSTFQAGSVLKTE</sequence>
<accession>A0ABR9YAW3</accession>
<evidence type="ECO:0000259" key="1">
    <source>
        <dbReference type="PROSITE" id="PS51186"/>
    </source>
</evidence>
<dbReference type="Gene3D" id="3.40.630.30">
    <property type="match status" value="1"/>
</dbReference>
<dbReference type="InterPro" id="IPR051531">
    <property type="entry name" value="N-acetyltransferase"/>
</dbReference>
<dbReference type="RefSeq" id="WP_194254045.1">
    <property type="nucleotide sequence ID" value="NZ_JABCQO010000001.1"/>
</dbReference>
<dbReference type="Pfam" id="PF13302">
    <property type="entry name" value="Acetyltransf_3"/>
    <property type="match status" value="1"/>
</dbReference>
<reference evidence="2" key="2">
    <citation type="submission" date="2020-11" db="EMBL/GenBank/DDBJ databases">
        <title>Description of novel Gluconobacter species.</title>
        <authorList>
            <person name="Cleenwerck I."/>
            <person name="Cnockaert M."/>
            <person name="Borremans W."/>
            <person name="Wieme A.D."/>
            <person name="De Vuyst L."/>
            <person name="Vandamme P."/>
        </authorList>
    </citation>
    <scope>NUCLEOTIDE SEQUENCE</scope>
    <source>
        <strain evidence="2">LMG 27748</strain>
    </source>
</reference>
<dbReference type="SUPFAM" id="SSF55729">
    <property type="entry name" value="Acyl-CoA N-acyltransferases (Nat)"/>
    <property type="match status" value="1"/>
</dbReference>
<dbReference type="PROSITE" id="PS51186">
    <property type="entry name" value="GNAT"/>
    <property type="match status" value="1"/>
</dbReference>
<reference evidence="2" key="1">
    <citation type="submission" date="2020-04" db="EMBL/GenBank/DDBJ databases">
        <authorList>
            <person name="Sombolestani A."/>
        </authorList>
    </citation>
    <scope>NUCLEOTIDE SEQUENCE</scope>
    <source>
        <strain evidence="2">LMG 27748</strain>
    </source>
</reference>
<comment type="caution">
    <text evidence="2">The sequence shown here is derived from an EMBL/GenBank/DDBJ whole genome shotgun (WGS) entry which is preliminary data.</text>
</comment>
<dbReference type="PANTHER" id="PTHR43792:SF1">
    <property type="entry name" value="N-ACETYLTRANSFERASE DOMAIN-CONTAINING PROTEIN"/>
    <property type="match status" value="1"/>
</dbReference>
<protein>
    <submittedName>
        <fullName evidence="2">GNAT family N-acetyltransferase</fullName>
    </submittedName>
</protein>
<keyword evidence="3" id="KW-1185">Reference proteome</keyword>
<organism evidence="2 3">
    <name type="scientific">Gluconobacter cerevisiae</name>
    <dbReference type="NCBI Taxonomy" id="1379734"/>
    <lineage>
        <taxon>Bacteria</taxon>
        <taxon>Pseudomonadati</taxon>
        <taxon>Pseudomonadota</taxon>
        <taxon>Alphaproteobacteria</taxon>
        <taxon>Acetobacterales</taxon>
        <taxon>Acetobacteraceae</taxon>
        <taxon>Gluconobacter</taxon>
    </lineage>
</organism>
<feature type="domain" description="N-acetyltransferase" evidence="1">
    <location>
        <begin position="9"/>
        <end position="160"/>
    </location>
</feature>
<dbReference type="EMBL" id="JABCQO010000001">
    <property type="protein sequence ID" value="MBF0875781.1"/>
    <property type="molecule type" value="Genomic_DNA"/>
</dbReference>
<dbReference type="PANTHER" id="PTHR43792">
    <property type="entry name" value="GNAT FAMILY, PUTATIVE (AFU_ORTHOLOGUE AFUA_3G00765)-RELATED-RELATED"/>
    <property type="match status" value="1"/>
</dbReference>
<dbReference type="InterPro" id="IPR016181">
    <property type="entry name" value="Acyl_CoA_acyltransferase"/>
</dbReference>
<dbReference type="Proteomes" id="UP000630952">
    <property type="component" value="Unassembled WGS sequence"/>
</dbReference>
<gene>
    <name evidence="2" type="ORF">HKD21_02825</name>
</gene>
<name>A0ABR9YAW3_9PROT</name>
<proteinExistence type="predicted"/>
<evidence type="ECO:0000313" key="2">
    <source>
        <dbReference type="EMBL" id="MBF0875781.1"/>
    </source>
</evidence>
<dbReference type="InterPro" id="IPR000182">
    <property type="entry name" value="GNAT_dom"/>
</dbReference>